<dbReference type="InterPro" id="IPR024654">
    <property type="entry name" value="Calcineurin-like_PHP_lpxH"/>
</dbReference>
<protein>
    <submittedName>
        <fullName evidence="3">Predicted phosphodiesterase</fullName>
    </submittedName>
</protein>
<dbReference type="RefSeq" id="WP_078785835.1">
    <property type="nucleotide sequence ID" value="NZ_FMTO01000002.1"/>
</dbReference>
<reference evidence="3 4" key="1">
    <citation type="submission" date="2017-02" db="EMBL/GenBank/DDBJ databases">
        <authorList>
            <person name="Peterson S.W."/>
        </authorList>
    </citation>
    <scope>NUCLEOTIDE SEQUENCE [LARGE SCALE GENOMIC DNA]</scope>
    <source>
        <strain evidence="3 4">ATCC 17233</strain>
    </source>
</reference>
<evidence type="ECO:0000313" key="4">
    <source>
        <dbReference type="Proteomes" id="UP000189857"/>
    </source>
</evidence>
<dbReference type="Gene3D" id="3.60.21.10">
    <property type="match status" value="1"/>
</dbReference>
<dbReference type="GO" id="GO:0005737">
    <property type="term" value="C:cytoplasm"/>
    <property type="evidence" value="ECO:0007669"/>
    <property type="project" value="TreeGrafter"/>
</dbReference>
<dbReference type="InterPro" id="IPR050126">
    <property type="entry name" value="Ap4A_hydrolase"/>
</dbReference>
<name>A0A1T4K4U0_9FIRM</name>
<evidence type="ECO:0000313" key="3">
    <source>
        <dbReference type="EMBL" id="SJZ37335.1"/>
    </source>
</evidence>
<keyword evidence="4" id="KW-1185">Reference proteome</keyword>
<dbReference type="PANTHER" id="PTHR42850:SF2">
    <property type="entry name" value="BLL5683 PROTEIN"/>
    <property type="match status" value="1"/>
</dbReference>
<gene>
    <name evidence="3" type="ORF">SAMN02745110_00153</name>
</gene>
<organism evidence="3 4">
    <name type="scientific">Eubacterium ruminantium</name>
    <dbReference type="NCBI Taxonomy" id="42322"/>
    <lineage>
        <taxon>Bacteria</taxon>
        <taxon>Bacillati</taxon>
        <taxon>Bacillota</taxon>
        <taxon>Clostridia</taxon>
        <taxon>Eubacteriales</taxon>
        <taxon>Eubacteriaceae</taxon>
        <taxon>Eubacterium</taxon>
    </lineage>
</organism>
<accession>A0A1T4K4U0</accession>
<feature type="domain" description="Calcineurin-like phosphoesterase" evidence="2">
    <location>
        <begin position="6"/>
        <end position="212"/>
    </location>
</feature>
<dbReference type="EMBL" id="FUXA01000003">
    <property type="protein sequence ID" value="SJZ37335.1"/>
    <property type="molecule type" value="Genomic_DNA"/>
</dbReference>
<dbReference type="InterPro" id="IPR029052">
    <property type="entry name" value="Metallo-depent_PP-like"/>
</dbReference>
<dbReference type="OrthoDB" id="9800565at2"/>
<evidence type="ECO:0000256" key="1">
    <source>
        <dbReference type="ARBA" id="ARBA00008950"/>
    </source>
</evidence>
<dbReference type="AlphaFoldDB" id="A0A1T4K4U0"/>
<comment type="similarity">
    <text evidence="1">Belongs to the metallophosphoesterase superfamily. YfcE family.</text>
</comment>
<dbReference type="InterPro" id="IPR011152">
    <property type="entry name" value="Pesterase_MJ0912"/>
</dbReference>
<proteinExistence type="inferred from homology"/>
<dbReference type="PIRSF" id="PIRSF000883">
    <property type="entry name" value="Pesterase_MJ0912"/>
    <property type="match status" value="1"/>
</dbReference>
<dbReference type="PANTHER" id="PTHR42850">
    <property type="entry name" value="METALLOPHOSPHOESTERASE"/>
    <property type="match status" value="1"/>
</dbReference>
<dbReference type="GO" id="GO:0016791">
    <property type="term" value="F:phosphatase activity"/>
    <property type="evidence" value="ECO:0007669"/>
    <property type="project" value="TreeGrafter"/>
</dbReference>
<sequence length="249" mass="28437">MNNKKYLILSDIHGNVSAFNSVLEDCKNDEFEGIIILGDCIDYGMRSNDIIESIIKLGAGEWKNKILVNIWGNHEKLVVDKDLERLSSDRGRVMAKYTAGNLTDASVEYINTKMNKAGFEEVTIEGFKFLAVHGSMQDNFWKSIMPGELRGDYKEYDFVLSGHSHYPHCFAEFYDVDDPENRNKKAVTFINPGSVGQPRNHNPMAQYAVLSLPSKRVELRAVEYDIEYEQSLFPDEIDAFYKTRLTRGV</sequence>
<evidence type="ECO:0000259" key="2">
    <source>
        <dbReference type="Pfam" id="PF12850"/>
    </source>
</evidence>
<dbReference type="SUPFAM" id="SSF56300">
    <property type="entry name" value="Metallo-dependent phosphatases"/>
    <property type="match status" value="1"/>
</dbReference>
<dbReference type="Pfam" id="PF12850">
    <property type="entry name" value="Metallophos_2"/>
    <property type="match status" value="1"/>
</dbReference>
<dbReference type="Proteomes" id="UP000189857">
    <property type="component" value="Unassembled WGS sequence"/>
</dbReference>